<name>A0ABN1JEP4_9CLOT</name>
<comment type="caution">
    <text evidence="2">The sequence shown here is derived from an EMBL/GenBank/DDBJ whole genome shotgun (WGS) entry which is preliminary data.</text>
</comment>
<dbReference type="CDD" id="cd04301">
    <property type="entry name" value="NAT_SF"/>
    <property type="match status" value="1"/>
</dbReference>
<gene>
    <name evidence="2" type="ORF">GCM10008906_14040</name>
</gene>
<proteinExistence type="predicted"/>
<dbReference type="EMBL" id="BAAACG010000008">
    <property type="protein sequence ID" value="GAA0737647.1"/>
    <property type="molecule type" value="Genomic_DNA"/>
</dbReference>
<evidence type="ECO:0000313" key="3">
    <source>
        <dbReference type="Proteomes" id="UP001501510"/>
    </source>
</evidence>
<keyword evidence="3" id="KW-1185">Reference proteome</keyword>
<sequence>MYNNKTKSCAEHKNSTEKNTLDLNEMKIMDETEALGVIKCVYNAYGKTFVNKAFYDENKLINLNKENNLISCIGKNKNSQVIGHVGISPNKNLKTSEICAAFVHSSYRGNGCLNKLADFAIKTSKSRGDIACYVYAVTSHYYSQKAAHKNNFKDCALFLHKAPSLNFKNIKSKNRERESLLLSFRYFKKQNKRNIYVTQKYEKILKQIYENLNIPVKFKYKKFSIMPTPSKSSIDAKKDNYNNIILNIKTIGKNICEEISNIIIKSKKENINSIFLTINIENKDTPYIISYTEKIGFLFGGVLPGDKNKDLLLFQYNLKNIPPENIIIESDIGKSLLNFIKNQYKNNIKNQKHKAM</sequence>
<dbReference type="RefSeq" id="WP_343760268.1">
    <property type="nucleotide sequence ID" value="NZ_BAAACG010000008.1"/>
</dbReference>
<dbReference type="Gene3D" id="3.40.630.30">
    <property type="match status" value="1"/>
</dbReference>
<dbReference type="InterPro" id="IPR016181">
    <property type="entry name" value="Acyl_CoA_acyltransferase"/>
</dbReference>
<dbReference type="InterPro" id="IPR000182">
    <property type="entry name" value="GNAT_dom"/>
</dbReference>
<dbReference type="Pfam" id="PF00583">
    <property type="entry name" value="Acetyltransf_1"/>
    <property type="match status" value="1"/>
</dbReference>
<protein>
    <recommendedName>
        <fullName evidence="1">N-acetyltransferase domain-containing protein</fullName>
    </recommendedName>
</protein>
<evidence type="ECO:0000313" key="2">
    <source>
        <dbReference type="EMBL" id="GAA0737647.1"/>
    </source>
</evidence>
<feature type="domain" description="N-acetyltransferase" evidence="1">
    <location>
        <begin position="26"/>
        <end position="176"/>
    </location>
</feature>
<dbReference type="PROSITE" id="PS51186">
    <property type="entry name" value="GNAT"/>
    <property type="match status" value="1"/>
</dbReference>
<evidence type="ECO:0000259" key="1">
    <source>
        <dbReference type="PROSITE" id="PS51186"/>
    </source>
</evidence>
<accession>A0ABN1JEP4</accession>
<dbReference type="Proteomes" id="UP001501510">
    <property type="component" value="Unassembled WGS sequence"/>
</dbReference>
<organism evidence="2 3">
    <name type="scientific">Clostridium oceanicum</name>
    <dbReference type="NCBI Taxonomy" id="1543"/>
    <lineage>
        <taxon>Bacteria</taxon>
        <taxon>Bacillati</taxon>
        <taxon>Bacillota</taxon>
        <taxon>Clostridia</taxon>
        <taxon>Eubacteriales</taxon>
        <taxon>Clostridiaceae</taxon>
        <taxon>Clostridium</taxon>
    </lineage>
</organism>
<dbReference type="SUPFAM" id="SSF55729">
    <property type="entry name" value="Acyl-CoA N-acyltransferases (Nat)"/>
    <property type="match status" value="1"/>
</dbReference>
<reference evidence="2 3" key="1">
    <citation type="journal article" date="2019" name="Int. J. Syst. Evol. Microbiol.">
        <title>The Global Catalogue of Microorganisms (GCM) 10K type strain sequencing project: providing services to taxonomists for standard genome sequencing and annotation.</title>
        <authorList>
            <consortium name="The Broad Institute Genomics Platform"/>
            <consortium name="The Broad Institute Genome Sequencing Center for Infectious Disease"/>
            <person name="Wu L."/>
            <person name="Ma J."/>
        </authorList>
    </citation>
    <scope>NUCLEOTIDE SEQUENCE [LARGE SCALE GENOMIC DNA]</scope>
    <source>
        <strain evidence="2 3">JCM 1407</strain>
    </source>
</reference>